<keyword evidence="2" id="KW-1185">Reference proteome</keyword>
<gene>
    <name evidence="1" type="ORF">DLP05_091</name>
</gene>
<accession>A0A2D2W2N9</accession>
<sequence>MTVMKSKRLGLSHLQADLLAMKLQEEELLGAVRQALGVRKLRLRLDYTSHVPQLMVVLPDGYPIPWQAMNTQKRRLFKYATDHVDASAFITDLTDRLAKLGARMALVYHKDPKTQRRLVKMVVISDDSRLINLSLVGVYKGGACLYDGFNAKEMT</sequence>
<evidence type="ECO:0000313" key="2">
    <source>
        <dbReference type="Proteomes" id="UP000241675"/>
    </source>
</evidence>
<dbReference type="Proteomes" id="UP000241675">
    <property type="component" value="Segment"/>
</dbReference>
<organism evidence="1 2">
    <name type="scientific">Stenotrophomonas phage vB_SmaS_DLP_5</name>
    <dbReference type="NCBI Taxonomy" id="2044561"/>
    <lineage>
        <taxon>Viruses</taxon>
        <taxon>Duplodnaviria</taxon>
        <taxon>Heunggongvirae</taxon>
        <taxon>Uroviricota</taxon>
        <taxon>Caudoviricetes</taxon>
        <taxon>Delepquintavirus</taxon>
        <taxon>Delepquintavirus DLP5</taxon>
    </lineage>
</organism>
<dbReference type="EMBL" id="MG189906">
    <property type="protein sequence ID" value="ATS92339.1"/>
    <property type="molecule type" value="Genomic_DNA"/>
</dbReference>
<protein>
    <submittedName>
        <fullName evidence="1">Uncharacterized protein</fullName>
    </submittedName>
</protein>
<evidence type="ECO:0000313" key="1">
    <source>
        <dbReference type="EMBL" id="ATS92339.1"/>
    </source>
</evidence>
<reference evidence="2" key="1">
    <citation type="submission" date="2017-10" db="EMBL/GenBank/DDBJ databases">
        <authorList>
            <person name="Peters D.L."/>
        </authorList>
    </citation>
    <scope>NUCLEOTIDE SEQUENCE [LARGE SCALE GENOMIC DNA]</scope>
</reference>
<name>A0A2D2W2N9_9CAUD</name>
<proteinExistence type="predicted"/>
<reference evidence="1 2" key="2">
    <citation type="submission" date="2017-11" db="EMBL/GenBank/DDBJ databases">
        <title>Lysogenic conversion of Stenotrophomonas maltophilia by temperate phage DLP4.</title>
        <authorList>
            <person name="Dennis J."/>
            <person name="Stothard P."/>
        </authorList>
    </citation>
    <scope>NUCLEOTIDE SEQUENCE [LARGE SCALE GENOMIC DNA]</scope>
</reference>